<dbReference type="AlphaFoldDB" id="A0A2J7RTI1"/>
<reference evidence="1 2" key="1">
    <citation type="submission" date="2017-12" db="EMBL/GenBank/DDBJ databases">
        <title>Hemimetabolous genomes reveal molecular basis of termite eusociality.</title>
        <authorList>
            <person name="Harrison M.C."/>
            <person name="Jongepier E."/>
            <person name="Robertson H.M."/>
            <person name="Arning N."/>
            <person name="Bitard-Feildel T."/>
            <person name="Chao H."/>
            <person name="Childers C.P."/>
            <person name="Dinh H."/>
            <person name="Doddapaneni H."/>
            <person name="Dugan S."/>
            <person name="Gowin J."/>
            <person name="Greiner C."/>
            <person name="Han Y."/>
            <person name="Hu H."/>
            <person name="Hughes D.S.T."/>
            <person name="Huylmans A.-K."/>
            <person name="Kemena C."/>
            <person name="Kremer L.P.M."/>
            <person name="Lee S.L."/>
            <person name="Lopez-Ezquerra A."/>
            <person name="Mallet L."/>
            <person name="Monroy-Kuhn J.M."/>
            <person name="Moser A."/>
            <person name="Murali S.C."/>
            <person name="Muzny D.M."/>
            <person name="Otani S."/>
            <person name="Piulachs M.-D."/>
            <person name="Poelchau M."/>
            <person name="Qu J."/>
            <person name="Schaub F."/>
            <person name="Wada-Katsumata A."/>
            <person name="Worley K.C."/>
            <person name="Xie Q."/>
            <person name="Ylla G."/>
            <person name="Poulsen M."/>
            <person name="Gibbs R.A."/>
            <person name="Schal C."/>
            <person name="Richards S."/>
            <person name="Belles X."/>
            <person name="Korb J."/>
            <person name="Bornberg-Bauer E."/>
        </authorList>
    </citation>
    <scope>NUCLEOTIDE SEQUENCE [LARGE SCALE GENOMIC DNA]</scope>
    <source>
        <tissue evidence="1">Whole body</tissue>
    </source>
</reference>
<accession>A0A2J7RTI1</accession>
<name>A0A2J7RTI1_9NEOP</name>
<comment type="caution">
    <text evidence="1">The sequence shown here is derived from an EMBL/GenBank/DDBJ whole genome shotgun (WGS) entry which is preliminary data.</text>
</comment>
<proteinExistence type="predicted"/>
<dbReference type="Proteomes" id="UP000235965">
    <property type="component" value="Unassembled WGS sequence"/>
</dbReference>
<keyword evidence="2" id="KW-1185">Reference proteome</keyword>
<sequence>MRDVRLLLQCSVHSEQSTEKIRHVNKGFCGGMGSLRILGVCVNGKARGDQYSVLKLNESFIVTLYFK</sequence>
<dbReference type="EMBL" id="NEVH01000002">
    <property type="protein sequence ID" value="PNF44143.1"/>
    <property type="molecule type" value="Genomic_DNA"/>
</dbReference>
<organism evidence="1 2">
    <name type="scientific">Cryptotermes secundus</name>
    <dbReference type="NCBI Taxonomy" id="105785"/>
    <lineage>
        <taxon>Eukaryota</taxon>
        <taxon>Metazoa</taxon>
        <taxon>Ecdysozoa</taxon>
        <taxon>Arthropoda</taxon>
        <taxon>Hexapoda</taxon>
        <taxon>Insecta</taxon>
        <taxon>Pterygota</taxon>
        <taxon>Neoptera</taxon>
        <taxon>Polyneoptera</taxon>
        <taxon>Dictyoptera</taxon>
        <taxon>Blattodea</taxon>
        <taxon>Blattoidea</taxon>
        <taxon>Termitoidae</taxon>
        <taxon>Kalotermitidae</taxon>
        <taxon>Cryptotermitinae</taxon>
        <taxon>Cryptotermes</taxon>
    </lineage>
</organism>
<evidence type="ECO:0000313" key="1">
    <source>
        <dbReference type="EMBL" id="PNF44143.1"/>
    </source>
</evidence>
<evidence type="ECO:0000313" key="2">
    <source>
        <dbReference type="Proteomes" id="UP000235965"/>
    </source>
</evidence>
<dbReference type="InParanoid" id="A0A2J7RTI1"/>
<gene>
    <name evidence="1" type="ORF">B7P43_G02281</name>
</gene>
<protein>
    <submittedName>
        <fullName evidence="1">Uncharacterized protein</fullName>
    </submittedName>
</protein>